<dbReference type="Proteomes" id="UP000550401">
    <property type="component" value="Unassembled WGS sequence"/>
</dbReference>
<protein>
    <submittedName>
        <fullName evidence="1">Uncharacterized protein</fullName>
    </submittedName>
</protein>
<organism evidence="1 2">
    <name type="scientific">Dokdonella fugitiva</name>
    <dbReference type="NCBI Taxonomy" id="328517"/>
    <lineage>
        <taxon>Bacteria</taxon>
        <taxon>Pseudomonadati</taxon>
        <taxon>Pseudomonadota</taxon>
        <taxon>Gammaproteobacteria</taxon>
        <taxon>Lysobacterales</taxon>
        <taxon>Rhodanobacteraceae</taxon>
        <taxon>Dokdonella</taxon>
    </lineage>
</organism>
<name>A0A839F8S9_9GAMM</name>
<keyword evidence="2" id="KW-1185">Reference proteome</keyword>
<proteinExistence type="predicted"/>
<dbReference type="EMBL" id="JACGXL010000009">
    <property type="protein sequence ID" value="MBA8889968.1"/>
    <property type="molecule type" value="Genomic_DNA"/>
</dbReference>
<evidence type="ECO:0000313" key="2">
    <source>
        <dbReference type="Proteomes" id="UP000550401"/>
    </source>
</evidence>
<dbReference type="RefSeq" id="WP_182533000.1">
    <property type="nucleotide sequence ID" value="NZ_JACGXL010000009.1"/>
</dbReference>
<accession>A0A839F8S9</accession>
<evidence type="ECO:0000313" key="1">
    <source>
        <dbReference type="EMBL" id="MBA8889968.1"/>
    </source>
</evidence>
<dbReference type="AlphaFoldDB" id="A0A839F8S9"/>
<gene>
    <name evidence="1" type="ORF">FHW12_004215</name>
</gene>
<sequence>MRLDELTRRLDAIAWHEQVEHTLAERTAPAAVPDHAMVERELGTLAGEVDRALLDALEAEDGYLIWALRLAAHIDPAAARERARAYCDSSNARVRYWARRIARANEALEP</sequence>
<comment type="caution">
    <text evidence="1">The sequence shown here is derived from an EMBL/GenBank/DDBJ whole genome shotgun (WGS) entry which is preliminary data.</text>
</comment>
<reference evidence="1 2" key="1">
    <citation type="submission" date="2020-07" db="EMBL/GenBank/DDBJ databases">
        <title>Genomic Encyclopedia of Type Strains, Phase IV (KMG-V): Genome sequencing to study the core and pangenomes of soil and plant-associated prokaryotes.</title>
        <authorList>
            <person name="Whitman W."/>
        </authorList>
    </citation>
    <scope>NUCLEOTIDE SEQUENCE [LARGE SCALE GENOMIC DNA]</scope>
    <source>
        <strain evidence="1 2">RH2WT43</strain>
    </source>
</reference>